<dbReference type="AlphaFoldDB" id="A0A8J3FZM7"/>
<dbReference type="GO" id="GO:0000166">
    <property type="term" value="F:nucleotide binding"/>
    <property type="evidence" value="ECO:0007669"/>
    <property type="project" value="UniProtKB-KW"/>
</dbReference>
<dbReference type="PANTHER" id="PTHR30457">
    <property type="entry name" value="5'-NUCLEOTIDASE SURE"/>
    <property type="match status" value="1"/>
</dbReference>
<comment type="caution">
    <text evidence="9">The sequence shown here is derived from an EMBL/GenBank/DDBJ whole genome shotgun (WGS) entry which is preliminary data.</text>
</comment>
<comment type="catalytic activity">
    <reaction evidence="1 7">
        <text>a ribonucleoside 5'-phosphate + H2O = a ribonucleoside + phosphate</text>
        <dbReference type="Rhea" id="RHEA:12484"/>
        <dbReference type="ChEBI" id="CHEBI:15377"/>
        <dbReference type="ChEBI" id="CHEBI:18254"/>
        <dbReference type="ChEBI" id="CHEBI:43474"/>
        <dbReference type="ChEBI" id="CHEBI:58043"/>
        <dbReference type="EC" id="3.1.3.5"/>
    </reaction>
</comment>
<evidence type="ECO:0000256" key="3">
    <source>
        <dbReference type="ARBA" id="ARBA00022490"/>
    </source>
</evidence>
<dbReference type="SUPFAM" id="SSF64167">
    <property type="entry name" value="SurE-like"/>
    <property type="match status" value="1"/>
</dbReference>
<dbReference type="Pfam" id="PF01975">
    <property type="entry name" value="SurE"/>
    <property type="match status" value="1"/>
</dbReference>
<name>A0A8J3FZM7_9PROT</name>
<comment type="function">
    <text evidence="7">Nucleotidase that shows phosphatase activity on nucleoside 5'-monophosphates.</text>
</comment>
<evidence type="ECO:0000256" key="5">
    <source>
        <dbReference type="ARBA" id="ARBA00022741"/>
    </source>
</evidence>
<keyword evidence="5 7" id="KW-0547">Nucleotide-binding</keyword>
<dbReference type="GO" id="GO:0005737">
    <property type="term" value="C:cytoplasm"/>
    <property type="evidence" value="ECO:0007669"/>
    <property type="project" value="UniProtKB-SubCell"/>
</dbReference>
<reference evidence="9" key="1">
    <citation type="journal article" date="2014" name="Int. J. Syst. Evol. Microbiol.">
        <title>Complete genome sequence of Corynebacterium casei LMG S-19264T (=DSM 44701T), isolated from a smear-ripened cheese.</title>
        <authorList>
            <consortium name="US DOE Joint Genome Institute (JGI-PGF)"/>
            <person name="Walter F."/>
            <person name="Albersmeier A."/>
            <person name="Kalinowski J."/>
            <person name="Ruckert C."/>
        </authorList>
    </citation>
    <scope>NUCLEOTIDE SEQUENCE</scope>
    <source>
        <strain evidence="9">KCTC 32513</strain>
    </source>
</reference>
<comment type="cofactor">
    <cofactor evidence="7">
        <name>a divalent metal cation</name>
        <dbReference type="ChEBI" id="CHEBI:60240"/>
    </cofactor>
    <text evidence="7">Binds 1 divalent metal cation per subunit.</text>
</comment>
<dbReference type="GO" id="GO:0008253">
    <property type="term" value="F:5'-nucleotidase activity"/>
    <property type="evidence" value="ECO:0007669"/>
    <property type="project" value="UniProtKB-UniRule"/>
</dbReference>
<dbReference type="Proteomes" id="UP000634004">
    <property type="component" value="Unassembled WGS sequence"/>
</dbReference>
<dbReference type="HAMAP" id="MF_00060">
    <property type="entry name" value="SurE"/>
    <property type="match status" value="1"/>
</dbReference>
<feature type="domain" description="Survival protein SurE-like phosphatase/nucleotidase" evidence="8">
    <location>
        <begin position="3"/>
        <end position="188"/>
    </location>
</feature>
<evidence type="ECO:0000256" key="7">
    <source>
        <dbReference type="HAMAP-Rule" id="MF_00060"/>
    </source>
</evidence>
<evidence type="ECO:0000313" key="9">
    <source>
        <dbReference type="EMBL" id="GHA82188.1"/>
    </source>
</evidence>
<dbReference type="GO" id="GO:0046872">
    <property type="term" value="F:metal ion binding"/>
    <property type="evidence" value="ECO:0007669"/>
    <property type="project" value="UniProtKB-UniRule"/>
</dbReference>
<sequence length="251" mass="27432">MRILLTNDDGVRATGLQVLRRIAAELSDDVWVCAPETEQSAASRGVSLHNPVRLRHLEDRVYSVTGTPTDSVIVAMRDLLMDHPPDLILSGVNRGQNLAEDVTFSGTVAGALQGMQMGIPSIAMSLARGFQGATSLPWETAEAHGAKVVRDLLDKGWPTDVVLNVNFPDTEPGDVRGVQFTRQGKRDFAMSHIDKRDHPRGGDYYWLTYGAKKSNPDQGTDLRAIYDGFISVTPLHTDLTHADTLAKLSQT</sequence>
<feature type="binding site" evidence="7">
    <location>
        <position position="93"/>
    </location>
    <ligand>
        <name>a divalent metal cation</name>
        <dbReference type="ChEBI" id="CHEBI:60240"/>
    </ligand>
</feature>
<dbReference type="NCBIfam" id="NF001490">
    <property type="entry name" value="PRK00346.1-4"/>
    <property type="match status" value="1"/>
</dbReference>
<dbReference type="InterPro" id="IPR030048">
    <property type="entry name" value="SurE"/>
</dbReference>
<dbReference type="RefSeq" id="WP_189494375.1">
    <property type="nucleotide sequence ID" value="NZ_BMZH01000001.1"/>
</dbReference>
<proteinExistence type="inferred from homology"/>
<reference evidence="9" key="2">
    <citation type="submission" date="2020-09" db="EMBL/GenBank/DDBJ databases">
        <authorList>
            <person name="Sun Q."/>
            <person name="Kim S."/>
        </authorList>
    </citation>
    <scope>NUCLEOTIDE SEQUENCE</scope>
    <source>
        <strain evidence="9">KCTC 32513</strain>
    </source>
</reference>
<dbReference type="EC" id="3.1.3.5" evidence="7"/>
<accession>A0A8J3FZM7</accession>
<evidence type="ECO:0000256" key="6">
    <source>
        <dbReference type="ARBA" id="ARBA00022801"/>
    </source>
</evidence>
<dbReference type="GO" id="GO:0008254">
    <property type="term" value="F:3'-nucleotidase activity"/>
    <property type="evidence" value="ECO:0007669"/>
    <property type="project" value="TreeGrafter"/>
</dbReference>
<comment type="similarity">
    <text evidence="2 7">Belongs to the SurE nucleotidase family.</text>
</comment>
<organism evidence="9 10">
    <name type="scientific">Algimonas arctica</name>
    <dbReference type="NCBI Taxonomy" id="1479486"/>
    <lineage>
        <taxon>Bacteria</taxon>
        <taxon>Pseudomonadati</taxon>
        <taxon>Pseudomonadota</taxon>
        <taxon>Alphaproteobacteria</taxon>
        <taxon>Maricaulales</taxon>
        <taxon>Robiginitomaculaceae</taxon>
        <taxon>Algimonas</taxon>
    </lineage>
</organism>
<keyword evidence="4 7" id="KW-0479">Metal-binding</keyword>
<evidence type="ECO:0000256" key="1">
    <source>
        <dbReference type="ARBA" id="ARBA00000815"/>
    </source>
</evidence>
<feature type="binding site" evidence="7">
    <location>
        <position position="8"/>
    </location>
    <ligand>
        <name>a divalent metal cation</name>
        <dbReference type="ChEBI" id="CHEBI:60240"/>
    </ligand>
</feature>
<evidence type="ECO:0000313" key="10">
    <source>
        <dbReference type="Proteomes" id="UP000634004"/>
    </source>
</evidence>
<keyword evidence="3 7" id="KW-0963">Cytoplasm</keyword>
<gene>
    <name evidence="7 9" type="primary">surE</name>
    <name evidence="9" type="ORF">GCM10009069_01640</name>
</gene>
<comment type="subcellular location">
    <subcellularLocation>
        <location evidence="7">Cytoplasm</location>
    </subcellularLocation>
</comment>
<dbReference type="GO" id="GO:0004309">
    <property type="term" value="F:exopolyphosphatase activity"/>
    <property type="evidence" value="ECO:0007669"/>
    <property type="project" value="TreeGrafter"/>
</dbReference>
<dbReference type="InterPro" id="IPR002828">
    <property type="entry name" value="SurE-like_Pase/nucleotidase"/>
</dbReference>
<dbReference type="PANTHER" id="PTHR30457:SF12">
    <property type="entry name" value="5'_3'-NUCLEOTIDASE SURE"/>
    <property type="match status" value="1"/>
</dbReference>
<evidence type="ECO:0000259" key="8">
    <source>
        <dbReference type="Pfam" id="PF01975"/>
    </source>
</evidence>
<keyword evidence="6 7" id="KW-0378">Hydrolase</keyword>
<keyword evidence="10" id="KW-1185">Reference proteome</keyword>
<feature type="binding site" evidence="7">
    <location>
        <position position="40"/>
    </location>
    <ligand>
        <name>a divalent metal cation</name>
        <dbReference type="ChEBI" id="CHEBI:60240"/>
    </ligand>
</feature>
<dbReference type="InterPro" id="IPR036523">
    <property type="entry name" value="SurE-like_sf"/>
</dbReference>
<dbReference type="Gene3D" id="3.40.1210.10">
    <property type="entry name" value="Survival protein SurE-like phosphatase/nucleotidase"/>
    <property type="match status" value="1"/>
</dbReference>
<feature type="binding site" evidence="7">
    <location>
        <position position="9"/>
    </location>
    <ligand>
        <name>a divalent metal cation</name>
        <dbReference type="ChEBI" id="CHEBI:60240"/>
    </ligand>
</feature>
<protein>
    <recommendedName>
        <fullName evidence="7">5'-nucleotidase SurE</fullName>
        <ecNumber evidence="7">3.1.3.5</ecNumber>
    </recommendedName>
    <alternativeName>
        <fullName evidence="7">Nucleoside 5'-monophosphate phosphohydrolase</fullName>
    </alternativeName>
</protein>
<dbReference type="EMBL" id="BMZH01000001">
    <property type="protein sequence ID" value="GHA82188.1"/>
    <property type="molecule type" value="Genomic_DNA"/>
</dbReference>
<dbReference type="NCBIfam" id="TIGR00087">
    <property type="entry name" value="surE"/>
    <property type="match status" value="1"/>
</dbReference>
<evidence type="ECO:0000256" key="4">
    <source>
        <dbReference type="ARBA" id="ARBA00022723"/>
    </source>
</evidence>
<evidence type="ECO:0000256" key="2">
    <source>
        <dbReference type="ARBA" id="ARBA00011062"/>
    </source>
</evidence>